<dbReference type="InterPro" id="IPR029001">
    <property type="entry name" value="ITPase-like_fam"/>
</dbReference>
<keyword evidence="3" id="KW-0963">Cytoplasm</keyword>
<comment type="caution">
    <text evidence="3">Lacks conserved residue(s) required for the propagation of feature annotation.</text>
</comment>
<evidence type="ECO:0000256" key="3">
    <source>
        <dbReference type="HAMAP-Rule" id="MF_00528"/>
    </source>
</evidence>
<keyword evidence="2 3" id="KW-0378">Hydrolase</keyword>
<accession>A0ABR9QI33</accession>
<feature type="site" description="Important for substrate specificity" evidence="3">
    <location>
        <position position="12"/>
    </location>
</feature>
<dbReference type="PIRSF" id="PIRSF006305">
    <property type="entry name" value="Maf"/>
    <property type="match status" value="1"/>
</dbReference>
<comment type="similarity">
    <text evidence="3">Belongs to the Maf family. YhdE subfamily.</text>
</comment>
<keyword evidence="5" id="KW-1185">Reference proteome</keyword>
<comment type="subcellular location">
    <subcellularLocation>
        <location evidence="3">Cytoplasm</location>
    </subcellularLocation>
</comment>
<dbReference type="PANTHER" id="PTHR43213:SF5">
    <property type="entry name" value="BIFUNCTIONAL DTTP_UTP PYROPHOSPHATASE_METHYLTRANSFERASE PROTEIN-RELATED"/>
    <property type="match status" value="1"/>
</dbReference>
<comment type="caution">
    <text evidence="4">The sequence shown here is derived from an EMBL/GenBank/DDBJ whole genome shotgun (WGS) entry which is preliminary data.</text>
</comment>
<dbReference type="PANTHER" id="PTHR43213">
    <property type="entry name" value="BIFUNCTIONAL DTTP/UTP PYROPHOSPHATASE/METHYLTRANSFERASE PROTEIN-RELATED"/>
    <property type="match status" value="1"/>
</dbReference>
<dbReference type="EMBL" id="JADCLJ010000019">
    <property type="protein sequence ID" value="MBE4908145.1"/>
    <property type="molecule type" value="Genomic_DNA"/>
</dbReference>
<evidence type="ECO:0000313" key="4">
    <source>
        <dbReference type="EMBL" id="MBE4908145.1"/>
    </source>
</evidence>
<gene>
    <name evidence="4" type="primary">maf</name>
    <name evidence="4" type="ORF">IMZ08_08770</name>
</gene>
<protein>
    <recommendedName>
        <fullName evidence="3">dTTP/UTP pyrophosphatase</fullName>
        <shortName evidence="3">dTTPase/UTPase</shortName>
        <ecNumber evidence="3">3.6.1.9</ecNumber>
    </recommendedName>
    <alternativeName>
        <fullName evidence="3">Nucleoside triphosphate pyrophosphatase</fullName>
    </alternativeName>
    <alternativeName>
        <fullName evidence="3">Nucleotide pyrophosphatase</fullName>
        <shortName evidence="3">Nucleotide PPase</shortName>
    </alternativeName>
</protein>
<comment type="function">
    <text evidence="3">Nucleoside triphosphate pyrophosphatase that hydrolyzes dTTP and UTP. May have a dual role in cell division arrest and in preventing the incorporation of modified nucleotides into cellular nucleic acids.</text>
</comment>
<dbReference type="InterPro" id="IPR003697">
    <property type="entry name" value="Maf-like"/>
</dbReference>
<dbReference type="SUPFAM" id="SSF52972">
    <property type="entry name" value="ITPase-like"/>
    <property type="match status" value="1"/>
</dbReference>
<dbReference type="NCBIfam" id="TIGR00172">
    <property type="entry name" value="maf"/>
    <property type="match status" value="1"/>
</dbReference>
<comment type="catalytic activity">
    <reaction evidence="3">
        <text>UTP + H2O = UMP + diphosphate + H(+)</text>
        <dbReference type="Rhea" id="RHEA:29395"/>
        <dbReference type="ChEBI" id="CHEBI:15377"/>
        <dbReference type="ChEBI" id="CHEBI:15378"/>
        <dbReference type="ChEBI" id="CHEBI:33019"/>
        <dbReference type="ChEBI" id="CHEBI:46398"/>
        <dbReference type="ChEBI" id="CHEBI:57865"/>
        <dbReference type="EC" id="3.6.1.9"/>
    </reaction>
</comment>
<feature type="site" description="Important for substrate specificity" evidence="3">
    <location>
        <position position="70"/>
    </location>
</feature>
<reference evidence="4 5" key="1">
    <citation type="submission" date="2020-10" db="EMBL/GenBank/DDBJ databases">
        <title>Bacillus sp. HD4P25, an endophyte from a halophyte.</title>
        <authorList>
            <person name="Sun J.-Q."/>
        </authorList>
    </citation>
    <scope>NUCLEOTIDE SEQUENCE [LARGE SCALE GENOMIC DNA]</scope>
    <source>
        <strain evidence="4 5">YIM 93174</strain>
    </source>
</reference>
<keyword evidence="3" id="KW-0546">Nucleotide metabolism</keyword>
<feature type="site" description="Important for substrate specificity" evidence="3">
    <location>
        <position position="152"/>
    </location>
</feature>
<feature type="active site" description="Proton acceptor" evidence="3">
    <location>
        <position position="69"/>
    </location>
</feature>
<organism evidence="4 5">
    <name type="scientific">Litchfieldia luteola</name>
    <dbReference type="NCBI Taxonomy" id="682179"/>
    <lineage>
        <taxon>Bacteria</taxon>
        <taxon>Bacillati</taxon>
        <taxon>Bacillota</taxon>
        <taxon>Bacilli</taxon>
        <taxon>Bacillales</taxon>
        <taxon>Bacillaceae</taxon>
        <taxon>Litchfieldia</taxon>
    </lineage>
</organism>
<evidence type="ECO:0000256" key="2">
    <source>
        <dbReference type="ARBA" id="ARBA00022801"/>
    </source>
</evidence>
<evidence type="ECO:0000256" key="1">
    <source>
        <dbReference type="ARBA" id="ARBA00001968"/>
    </source>
</evidence>
<sequence length="189" mass="21199">MKRLILASGSPRRKELLNNLQTPFEISVSDIEEVVDPQLVPEQVVMSLAEQKARDVAKKYPNDFVLGADTIVVYDHQILGKPKDKQESYTMLKLLSGQVHEVLTGVAIIVGEDAVTFFERTEVEFWELTDEEIWKYINSGEPADKAGSYGIQELGSVLVKRISGDYFSVVGLPISRTIRELQKLGFKAN</sequence>
<dbReference type="HAMAP" id="MF_00528">
    <property type="entry name" value="Maf"/>
    <property type="match status" value="1"/>
</dbReference>
<dbReference type="CDD" id="cd00555">
    <property type="entry name" value="Maf"/>
    <property type="match status" value="1"/>
</dbReference>
<evidence type="ECO:0000313" key="5">
    <source>
        <dbReference type="Proteomes" id="UP001516662"/>
    </source>
</evidence>
<dbReference type="Gene3D" id="3.90.950.10">
    <property type="match status" value="1"/>
</dbReference>
<dbReference type="EC" id="3.6.1.9" evidence="3"/>
<proteinExistence type="inferred from homology"/>
<comment type="cofactor">
    <cofactor evidence="1 3">
        <name>a divalent metal cation</name>
        <dbReference type="ChEBI" id="CHEBI:60240"/>
    </cofactor>
</comment>
<dbReference type="Pfam" id="PF02545">
    <property type="entry name" value="Maf"/>
    <property type="match status" value="1"/>
</dbReference>
<name>A0ABR9QI33_9BACI</name>
<dbReference type="Proteomes" id="UP001516662">
    <property type="component" value="Unassembled WGS sequence"/>
</dbReference>
<comment type="catalytic activity">
    <reaction evidence="3">
        <text>dTTP + H2O = dTMP + diphosphate + H(+)</text>
        <dbReference type="Rhea" id="RHEA:28534"/>
        <dbReference type="ChEBI" id="CHEBI:15377"/>
        <dbReference type="ChEBI" id="CHEBI:15378"/>
        <dbReference type="ChEBI" id="CHEBI:33019"/>
        <dbReference type="ChEBI" id="CHEBI:37568"/>
        <dbReference type="ChEBI" id="CHEBI:63528"/>
        <dbReference type="EC" id="3.6.1.9"/>
    </reaction>
</comment>
<dbReference type="RefSeq" id="WP_193535606.1">
    <property type="nucleotide sequence ID" value="NZ_JADCLJ010000019.1"/>
</dbReference>